<dbReference type="EMBL" id="CT573213">
    <property type="protein sequence ID" value="CAJ64077.1"/>
    <property type="molecule type" value="Genomic_DNA"/>
</dbReference>
<keyword evidence="2" id="KW-1185">Reference proteome</keyword>
<evidence type="ECO:0000313" key="1">
    <source>
        <dbReference type="EMBL" id="CAJ64077.1"/>
    </source>
</evidence>
<dbReference type="AlphaFoldDB" id="Q0REN1"/>
<dbReference type="HOGENOM" id="CLU_2649197_0_0_11"/>
<sequence length="76" mass="7598">MAGDGGSGSSGPPLAPGGGGVRRVLWAVVVRGPRGALLGVIGFFATRAAAWTYIRDRHFPGALVLPAMPAGVELTG</sequence>
<name>Q0REN1_FRAAA</name>
<gene>
    <name evidence="1" type="ordered locus">FRAAL5444</name>
</gene>
<accession>Q0REN1</accession>
<dbReference type="STRING" id="326424.FRAAL5444"/>
<organism evidence="1 2">
    <name type="scientific">Frankia alni (strain DSM 45986 / CECT 9034 / ACN14a)</name>
    <dbReference type="NCBI Taxonomy" id="326424"/>
    <lineage>
        <taxon>Bacteria</taxon>
        <taxon>Bacillati</taxon>
        <taxon>Actinomycetota</taxon>
        <taxon>Actinomycetes</taxon>
        <taxon>Frankiales</taxon>
        <taxon>Frankiaceae</taxon>
        <taxon>Frankia</taxon>
    </lineage>
</organism>
<dbReference type="KEGG" id="fal:FRAAL5444"/>
<reference evidence="1 2" key="1">
    <citation type="journal article" date="2007" name="Genome Res.">
        <title>Genome characteristics of facultatively symbiotic Frankia sp. strains reflect host range and host plant biogeography.</title>
        <authorList>
            <person name="Normand P."/>
            <person name="Lapierre P."/>
            <person name="Tisa L.S."/>
            <person name="Gogarten J.P."/>
            <person name="Alloisio N."/>
            <person name="Bagnarol E."/>
            <person name="Bassi C.A."/>
            <person name="Berry A.M."/>
            <person name="Bickhart D.M."/>
            <person name="Choisne N."/>
            <person name="Couloux A."/>
            <person name="Cournoyer B."/>
            <person name="Cruveiller S."/>
            <person name="Daubin V."/>
            <person name="Demange N."/>
            <person name="Francino M.P."/>
            <person name="Goltsman E."/>
            <person name="Huang Y."/>
            <person name="Kopp O.R."/>
            <person name="Labarre L."/>
            <person name="Lapidus A."/>
            <person name="Lavire C."/>
            <person name="Marechal J."/>
            <person name="Martinez M."/>
            <person name="Mastronunzio J.E."/>
            <person name="Mullin B.C."/>
            <person name="Niemann J."/>
            <person name="Pujic P."/>
            <person name="Rawnsley T."/>
            <person name="Rouy Z."/>
            <person name="Schenowitz C."/>
            <person name="Sellstedt A."/>
            <person name="Tavares F."/>
            <person name="Tomkins J.P."/>
            <person name="Vallenet D."/>
            <person name="Valverde C."/>
            <person name="Wall L.G."/>
            <person name="Wang Y."/>
            <person name="Medigue C."/>
            <person name="Benson D.R."/>
        </authorList>
    </citation>
    <scope>NUCLEOTIDE SEQUENCE [LARGE SCALE GENOMIC DNA]</scope>
    <source>
        <strain evidence="2">DSM 45986 / CECT 9034 / ACN14a</strain>
    </source>
</reference>
<evidence type="ECO:0000313" key="2">
    <source>
        <dbReference type="Proteomes" id="UP000000657"/>
    </source>
</evidence>
<protein>
    <submittedName>
        <fullName evidence="1">Uncharacterized protein</fullName>
    </submittedName>
</protein>
<proteinExistence type="predicted"/>
<dbReference type="Proteomes" id="UP000000657">
    <property type="component" value="Chromosome"/>
</dbReference>